<accession>B9RTX0</accession>
<comment type="similarity">
    <text evidence="1">Belongs to the short-chain dehydrogenases/reductases (SDR) family.</text>
</comment>
<sequence>MFSSTLLSNKQHFPPETQNQLPGKQYIVHPLPKSINPDYKPSNKLQGKIALATGGDSGIGRAVCYYFTIEGATVAFTYVKGIEDKDKDDTLQFLDKAKAADAKDPIAIATDVQFEANCKKVVDQVVSEFGKIDILVNNAGEQQSLGLQLINKGIRVNAVAPGPVWTPLQPASLPAERVATLGNEVPILRAAQPYEIAPSYVFLAANECSSYITVQVVDPNGGLNVSG</sequence>
<dbReference type="PRINTS" id="PR00081">
    <property type="entry name" value="GDHRDH"/>
</dbReference>
<dbReference type="InterPro" id="IPR036291">
    <property type="entry name" value="NAD(P)-bd_dom_sf"/>
</dbReference>
<dbReference type="PANTHER" id="PTHR48107">
    <property type="entry name" value="NADPH-DEPENDENT ALDEHYDE REDUCTASE-LIKE PROTEIN, CHLOROPLASTIC-RELATED"/>
    <property type="match status" value="1"/>
</dbReference>
<reference evidence="5" key="1">
    <citation type="journal article" date="2010" name="Nat. Biotechnol.">
        <title>Draft genome sequence of the oilseed species Ricinus communis.</title>
        <authorList>
            <person name="Chan A.P."/>
            <person name="Crabtree J."/>
            <person name="Zhao Q."/>
            <person name="Lorenzi H."/>
            <person name="Orvis J."/>
            <person name="Puiu D."/>
            <person name="Melake-Berhan A."/>
            <person name="Jones K.M."/>
            <person name="Redman J."/>
            <person name="Chen G."/>
            <person name="Cahoon E.B."/>
            <person name="Gedil M."/>
            <person name="Stanke M."/>
            <person name="Haas B.J."/>
            <person name="Wortman J.R."/>
            <person name="Fraser-Liggett C.M."/>
            <person name="Ravel J."/>
            <person name="Rabinowicz P.D."/>
        </authorList>
    </citation>
    <scope>NUCLEOTIDE SEQUENCE [LARGE SCALE GENOMIC DNA]</scope>
    <source>
        <strain evidence="5">cv. Hale</strain>
    </source>
</reference>
<name>B9RTX0_RICCO</name>
<dbReference type="STRING" id="3988.B9RTX0"/>
<evidence type="ECO:0000256" key="2">
    <source>
        <dbReference type="ARBA" id="ARBA00023002"/>
    </source>
</evidence>
<dbReference type="EMBL" id="EQ973814">
    <property type="protein sequence ID" value="EEF45352.1"/>
    <property type="molecule type" value="Genomic_DNA"/>
</dbReference>
<dbReference type="InterPro" id="IPR002347">
    <property type="entry name" value="SDR_fam"/>
</dbReference>
<keyword evidence="5" id="KW-1185">Reference proteome</keyword>
<dbReference type="Pfam" id="PF13561">
    <property type="entry name" value="adh_short_C2"/>
    <property type="match status" value="1"/>
</dbReference>
<evidence type="ECO:0000313" key="4">
    <source>
        <dbReference type="EMBL" id="EEF45352.1"/>
    </source>
</evidence>
<dbReference type="Gene3D" id="3.40.50.720">
    <property type="entry name" value="NAD(P)-binding Rossmann-like Domain"/>
    <property type="match status" value="2"/>
</dbReference>
<evidence type="ECO:0000313" key="5">
    <source>
        <dbReference type="Proteomes" id="UP000008311"/>
    </source>
</evidence>
<dbReference type="InParanoid" id="B9RTX0"/>
<feature type="compositionally biased region" description="Polar residues" evidence="3">
    <location>
        <begin position="1"/>
        <end position="22"/>
    </location>
</feature>
<gene>
    <name evidence="4" type="ORF">RCOM_0913570</name>
</gene>
<dbReference type="Pfam" id="PF00106">
    <property type="entry name" value="adh_short"/>
    <property type="match status" value="1"/>
</dbReference>
<feature type="region of interest" description="Disordered" evidence="3">
    <location>
        <begin position="1"/>
        <end position="23"/>
    </location>
</feature>
<dbReference type="SUPFAM" id="SSF51735">
    <property type="entry name" value="NAD(P)-binding Rossmann-fold domains"/>
    <property type="match status" value="1"/>
</dbReference>
<keyword evidence="2" id="KW-0560">Oxidoreductase</keyword>
<organism evidence="4 5">
    <name type="scientific">Ricinus communis</name>
    <name type="common">Castor bean</name>
    <dbReference type="NCBI Taxonomy" id="3988"/>
    <lineage>
        <taxon>Eukaryota</taxon>
        <taxon>Viridiplantae</taxon>
        <taxon>Streptophyta</taxon>
        <taxon>Embryophyta</taxon>
        <taxon>Tracheophyta</taxon>
        <taxon>Spermatophyta</taxon>
        <taxon>Magnoliopsida</taxon>
        <taxon>eudicotyledons</taxon>
        <taxon>Gunneridae</taxon>
        <taxon>Pentapetalae</taxon>
        <taxon>rosids</taxon>
        <taxon>fabids</taxon>
        <taxon>Malpighiales</taxon>
        <taxon>Euphorbiaceae</taxon>
        <taxon>Acalyphoideae</taxon>
        <taxon>Acalypheae</taxon>
        <taxon>Ricinus</taxon>
    </lineage>
</organism>
<proteinExistence type="inferred from homology"/>
<dbReference type="PANTHER" id="PTHR48107:SF28">
    <property type="entry name" value="CHAIN DEHYDROGENASE, PUTATIVE-RELATED"/>
    <property type="match status" value="1"/>
</dbReference>
<evidence type="ECO:0000256" key="3">
    <source>
        <dbReference type="SAM" id="MobiDB-lite"/>
    </source>
</evidence>
<protein>
    <submittedName>
        <fullName evidence="4">Short chain dehydrogenase, putative</fullName>
    </submittedName>
</protein>
<dbReference type="AlphaFoldDB" id="B9RTX0"/>
<dbReference type="Proteomes" id="UP000008311">
    <property type="component" value="Unassembled WGS sequence"/>
</dbReference>
<evidence type="ECO:0000256" key="1">
    <source>
        <dbReference type="ARBA" id="ARBA00006484"/>
    </source>
</evidence>
<dbReference type="GO" id="GO:0016614">
    <property type="term" value="F:oxidoreductase activity, acting on CH-OH group of donors"/>
    <property type="evidence" value="ECO:0007669"/>
    <property type="project" value="UniProtKB-ARBA"/>
</dbReference>
<dbReference type="eggNOG" id="KOG0725">
    <property type="taxonomic scope" value="Eukaryota"/>
</dbReference>